<evidence type="ECO:0000256" key="1">
    <source>
        <dbReference type="SAM" id="SignalP"/>
    </source>
</evidence>
<evidence type="ECO:0008006" key="4">
    <source>
        <dbReference type="Google" id="ProtNLM"/>
    </source>
</evidence>
<proteinExistence type="predicted"/>
<reference evidence="2 3" key="1">
    <citation type="journal article" date="2023" name="Antonie Van Leeuwenhoek">
        <title>Mesoterricola silvestris gen. nov., sp. nov., Mesoterricola sediminis sp. nov., Geothrix oryzae sp. nov., Geothrix edaphica sp. nov., Geothrix rubra sp. nov., and Geothrix limicola sp. nov., six novel members of Acidobacteriota isolated from soils.</title>
        <authorList>
            <person name="Itoh H."/>
            <person name="Sugisawa Y."/>
            <person name="Mise K."/>
            <person name="Xu Z."/>
            <person name="Kuniyasu M."/>
            <person name="Ushijima N."/>
            <person name="Kawano K."/>
            <person name="Kobayashi E."/>
            <person name="Shiratori Y."/>
            <person name="Masuda Y."/>
            <person name="Senoo K."/>
        </authorList>
    </citation>
    <scope>NUCLEOTIDE SEQUENCE [LARGE SCALE GENOMIC DNA]</scope>
    <source>
        <strain evidence="2 3">Red804</strain>
    </source>
</reference>
<evidence type="ECO:0000313" key="3">
    <source>
        <dbReference type="Proteomes" id="UP001165069"/>
    </source>
</evidence>
<dbReference type="InterPro" id="IPR011250">
    <property type="entry name" value="OMP/PagP_B-barrel"/>
</dbReference>
<protein>
    <recommendedName>
        <fullName evidence="4">Outer membrane protein beta-barrel domain-containing protein</fullName>
    </recommendedName>
</protein>
<gene>
    <name evidence="2" type="ORF">GETHLI_30510</name>
</gene>
<dbReference type="Gene3D" id="2.40.160.20">
    <property type="match status" value="1"/>
</dbReference>
<organism evidence="2 3">
    <name type="scientific">Geothrix limicola</name>
    <dbReference type="NCBI Taxonomy" id="2927978"/>
    <lineage>
        <taxon>Bacteria</taxon>
        <taxon>Pseudomonadati</taxon>
        <taxon>Acidobacteriota</taxon>
        <taxon>Holophagae</taxon>
        <taxon>Holophagales</taxon>
        <taxon>Holophagaceae</taxon>
        <taxon>Geothrix</taxon>
    </lineage>
</organism>
<feature type="chain" id="PRO_5045905634" description="Outer membrane protein beta-barrel domain-containing protein" evidence="1">
    <location>
        <begin position="26"/>
        <end position="193"/>
    </location>
</feature>
<dbReference type="Proteomes" id="UP001165069">
    <property type="component" value="Unassembled WGS sequence"/>
</dbReference>
<comment type="caution">
    <text evidence="2">The sequence shown here is derived from an EMBL/GenBank/DDBJ whole genome shotgun (WGS) entry which is preliminary data.</text>
</comment>
<keyword evidence="1" id="KW-0732">Signal</keyword>
<keyword evidence="3" id="KW-1185">Reference proteome</keyword>
<dbReference type="RefSeq" id="WP_285576965.1">
    <property type="nucleotide sequence ID" value="NZ_BSDE01000007.1"/>
</dbReference>
<evidence type="ECO:0000313" key="2">
    <source>
        <dbReference type="EMBL" id="GLH74549.1"/>
    </source>
</evidence>
<sequence>MFSRNHLMRLAALTLAGGTCLSAQAPSPASSAFDAGLNVVMPLDTLKTITHASGLGGVTAEFGYSSQIRNTTVPFRLSVSVNHLPGKEVDYQKNSLLGFQGAADVFAPTGINRVSMVAGLSLNAWRWDFQDASNHTKSTMKGAKFGARFGFDFRVSDRVSTSLMLQMTELGTDNQAIQGYNPSWIQVGARYRF</sequence>
<dbReference type="SUPFAM" id="SSF56925">
    <property type="entry name" value="OMPA-like"/>
    <property type="match status" value="1"/>
</dbReference>
<accession>A0ABQ5QKN5</accession>
<dbReference type="EMBL" id="BSDE01000007">
    <property type="protein sequence ID" value="GLH74549.1"/>
    <property type="molecule type" value="Genomic_DNA"/>
</dbReference>
<feature type="signal peptide" evidence="1">
    <location>
        <begin position="1"/>
        <end position="25"/>
    </location>
</feature>
<name>A0ABQ5QKN5_9BACT</name>